<dbReference type="OrthoDB" id="1001852at2759"/>
<dbReference type="EMBL" id="AWWV01010898">
    <property type="protein sequence ID" value="OMO76187.1"/>
    <property type="molecule type" value="Genomic_DNA"/>
</dbReference>
<keyword evidence="2" id="KW-1185">Reference proteome</keyword>
<dbReference type="STRING" id="210143.A0A1R3I0S5"/>
<dbReference type="Pfam" id="PF14223">
    <property type="entry name" value="Retrotran_gag_2"/>
    <property type="match status" value="2"/>
</dbReference>
<sequence length="450" mass="51373">MIIESSSILPQDGRSISAPPLFDGSKSNFYCWKKRMGVYTMSQDVELWKAVVQGLKLATKSEVELGGQGQMVPKTIDEWDKTDTKLVQINAMAMHMLYCALNNEQVVIIASCETAKEIWDKLETIYGSEKRAERILKLIGEYLSKMFIFLLFIAILAGDFKCINSKLEESCDHSGVISDIRESQGCLYDIEVFDHAYNYNGPEYTWSNHCEVWFQRIGTSSALLSSPQMSESSSILQHGRSISAPPLFDGSKSNYYYWKNCMKVYMMSQDVELWKVVVQGLKLPTKEAEGAQMVPKTIDEWNETDTKLVQINAMAMHMLYCALDTNQFILIASCETAKEIWDKLETIYGGNKGAEQVRLIRKFADLRMLPNESISDMFVRLTDIINGLKFLGTNLYELMTNKEVLLTVLQIVEEARIDWWQTTNLIRTEWDLDTCGLDKLMIFLIGCDCK</sequence>
<dbReference type="PANTHER" id="PTHR34676:SF8">
    <property type="entry name" value="TRANSMEMBRANE PROTEIN"/>
    <property type="match status" value="1"/>
</dbReference>
<reference evidence="1 2" key="1">
    <citation type="submission" date="2013-09" db="EMBL/GenBank/DDBJ databases">
        <title>Corchorus capsularis genome sequencing.</title>
        <authorList>
            <person name="Alam M."/>
            <person name="Haque M.S."/>
            <person name="Islam M.S."/>
            <person name="Emdad E.M."/>
            <person name="Islam M.M."/>
            <person name="Ahmed B."/>
            <person name="Halim A."/>
            <person name="Hossen Q.M.M."/>
            <person name="Hossain M.Z."/>
            <person name="Ahmed R."/>
            <person name="Khan M.M."/>
            <person name="Islam R."/>
            <person name="Rashid M.M."/>
            <person name="Khan S.A."/>
            <person name="Rahman M.S."/>
            <person name="Alam M."/>
        </authorList>
    </citation>
    <scope>NUCLEOTIDE SEQUENCE [LARGE SCALE GENOMIC DNA]</scope>
    <source>
        <strain evidence="2">cv. CVL-1</strain>
        <tissue evidence="1">Whole seedling</tissue>
    </source>
</reference>
<name>A0A1R3I0S5_COCAP</name>
<dbReference type="Proteomes" id="UP000188268">
    <property type="component" value="Unassembled WGS sequence"/>
</dbReference>
<comment type="caution">
    <text evidence="1">The sequence shown here is derived from an EMBL/GenBank/DDBJ whole genome shotgun (WGS) entry which is preliminary data.</text>
</comment>
<organism evidence="1 2">
    <name type="scientific">Corchorus capsularis</name>
    <name type="common">Jute</name>
    <dbReference type="NCBI Taxonomy" id="210143"/>
    <lineage>
        <taxon>Eukaryota</taxon>
        <taxon>Viridiplantae</taxon>
        <taxon>Streptophyta</taxon>
        <taxon>Embryophyta</taxon>
        <taxon>Tracheophyta</taxon>
        <taxon>Spermatophyta</taxon>
        <taxon>Magnoliopsida</taxon>
        <taxon>eudicotyledons</taxon>
        <taxon>Gunneridae</taxon>
        <taxon>Pentapetalae</taxon>
        <taxon>rosids</taxon>
        <taxon>malvids</taxon>
        <taxon>Malvales</taxon>
        <taxon>Malvaceae</taxon>
        <taxon>Grewioideae</taxon>
        <taxon>Apeibeae</taxon>
        <taxon>Corchorus</taxon>
    </lineage>
</organism>
<evidence type="ECO:0008006" key="3">
    <source>
        <dbReference type="Google" id="ProtNLM"/>
    </source>
</evidence>
<protein>
    <recommendedName>
        <fullName evidence="3">Retrotransposon Copia-like N-terminal domain-containing protein</fullName>
    </recommendedName>
</protein>
<evidence type="ECO:0000313" key="2">
    <source>
        <dbReference type="Proteomes" id="UP000188268"/>
    </source>
</evidence>
<evidence type="ECO:0000313" key="1">
    <source>
        <dbReference type="EMBL" id="OMO76187.1"/>
    </source>
</evidence>
<dbReference type="Gramene" id="OMO76187">
    <property type="protein sequence ID" value="OMO76187"/>
    <property type="gene ID" value="CCACVL1_15893"/>
</dbReference>
<gene>
    <name evidence="1" type="ORF">CCACVL1_15893</name>
</gene>
<proteinExistence type="predicted"/>
<dbReference type="PANTHER" id="PTHR34676">
    <property type="entry name" value="DUF4219 DOMAIN-CONTAINING PROTEIN-RELATED"/>
    <property type="match status" value="1"/>
</dbReference>
<accession>A0A1R3I0S5</accession>
<dbReference type="AlphaFoldDB" id="A0A1R3I0S5"/>